<dbReference type="EMBL" id="BLXT01006309">
    <property type="protein sequence ID" value="GFO30963.1"/>
    <property type="molecule type" value="Genomic_DNA"/>
</dbReference>
<evidence type="ECO:0000256" key="1">
    <source>
        <dbReference type="SAM" id="MobiDB-lite"/>
    </source>
</evidence>
<evidence type="ECO:0000313" key="2">
    <source>
        <dbReference type="EMBL" id="GFO30963.1"/>
    </source>
</evidence>
<accession>A0AAV4CHE7</accession>
<protein>
    <submittedName>
        <fullName evidence="2">Uncharacterized protein</fullName>
    </submittedName>
</protein>
<name>A0AAV4CHE7_9GAST</name>
<comment type="caution">
    <text evidence="2">The sequence shown here is derived from an EMBL/GenBank/DDBJ whole genome shotgun (WGS) entry which is preliminary data.</text>
</comment>
<sequence>MGSEEAVKDGSRGWKKGASEKQARPRGGTARFTKKGWDVLELGHQVMAGSDAARQQGKRSEFLASLQIIGVDSMVDSKLALRRAEHFCPGFRALALQRA</sequence>
<dbReference type="AlphaFoldDB" id="A0AAV4CHE7"/>
<reference evidence="2 3" key="1">
    <citation type="journal article" date="2021" name="Elife">
        <title>Chloroplast acquisition without the gene transfer in kleptoplastic sea slugs, Plakobranchus ocellatus.</title>
        <authorList>
            <person name="Maeda T."/>
            <person name="Takahashi S."/>
            <person name="Yoshida T."/>
            <person name="Shimamura S."/>
            <person name="Takaki Y."/>
            <person name="Nagai Y."/>
            <person name="Toyoda A."/>
            <person name="Suzuki Y."/>
            <person name="Arimoto A."/>
            <person name="Ishii H."/>
            <person name="Satoh N."/>
            <person name="Nishiyama T."/>
            <person name="Hasebe M."/>
            <person name="Maruyama T."/>
            <person name="Minagawa J."/>
            <person name="Obokata J."/>
            <person name="Shigenobu S."/>
        </authorList>
    </citation>
    <scope>NUCLEOTIDE SEQUENCE [LARGE SCALE GENOMIC DNA]</scope>
</reference>
<proteinExistence type="predicted"/>
<evidence type="ECO:0000313" key="3">
    <source>
        <dbReference type="Proteomes" id="UP000735302"/>
    </source>
</evidence>
<gene>
    <name evidence="2" type="ORF">PoB_005746800</name>
</gene>
<feature type="compositionally biased region" description="Basic and acidic residues" evidence="1">
    <location>
        <begin position="1"/>
        <end position="23"/>
    </location>
</feature>
<organism evidence="2 3">
    <name type="scientific">Plakobranchus ocellatus</name>
    <dbReference type="NCBI Taxonomy" id="259542"/>
    <lineage>
        <taxon>Eukaryota</taxon>
        <taxon>Metazoa</taxon>
        <taxon>Spiralia</taxon>
        <taxon>Lophotrochozoa</taxon>
        <taxon>Mollusca</taxon>
        <taxon>Gastropoda</taxon>
        <taxon>Heterobranchia</taxon>
        <taxon>Euthyneura</taxon>
        <taxon>Panpulmonata</taxon>
        <taxon>Sacoglossa</taxon>
        <taxon>Placobranchoidea</taxon>
        <taxon>Plakobranchidae</taxon>
        <taxon>Plakobranchus</taxon>
    </lineage>
</organism>
<feature type="region of interest" description="Disordered" evidence="1">
    <location>
        <begin position="1"/>
        <end position="30"/>
    </location>
</feature>
<keyword evidence="3" id="KW-1185">Reference proteome</keyword>
<dbReference type="Proteomes" id="UP000735302">
    <property type="component" value="Unassembled WGS sequence"/>
</dbReference>